<proteinExistence type="predicted"/>
<dbReference type="Proteomes" id="UP000887580">
    <property type="component" value="Unplaced"/>
</dbReference>
<dbReference type="WBParaSite" id="PS1159_v2.g15283.t1">
    <property type="protein sequence ID" value="PS1159_v2.g15283.t1"/>
    <property type="gene ID" value="PS1159_v2.g15283"/>
</dbReference>
<evidence type="ECO:0000313" key="2">
    <source>
        <dbReference type="WBParaSite" id="PS1159_v2.g15283.t1"/>
    </source>
</evidence>
<organism evidence="1 2">
    <name type="scientific">Panagrolaimus sp. PS1159</name>
    <dbReference type="NCBI Taxonomy" id="55785"/>
    <lineage>
        <taxon>Eukaryota</taxon>
        <taxon>Metazoa</taxon>
        <taxon>Ecdysozoa</taxon>
        <taxon>Nematoda</taxon>
        <taxon>Chromadorea</taxon>
        <taxon>Rhabditida</taxon>
        <taxon>Tylenchina</taxon>
        <taxon>Panagrolaimomorpha</taxon>
        <taxon>Panagrolaimoidea</taxon>
        <taxon>Panagrolaimidae</taxon>
        <taxon>Panagrolaimus</taxon>
    </lineage>
</organism>
<name>A0AC35FAB4_9BILA</name>
<evidence type="ECO:0000313" key="1">
    <source>
        <dbReference type="Proteomes" id="UP000887580"/>
    </source>
</evidence>
<accession>A0AC35FAB4</accession>
<protein>
    <submittedName>
        <fullName evidence="2">Uncharacterized protein</fullName>
    </submittedName>
</protein>
<sequence length="255" mass="28597">MGCLVSFGMTKINILCLTLILLLVVECHLRETQLSSVSSADGEKDEANDILNANLDKLIESMTISKTAKDPVDITGVIVSIATVRKLFEMDRRIGQLQSEISKLEFHFLTTKSDVFELKKDLRLQVQVPLDTLESKISFWKGGSERLQALNDSCKEYDTDTLFDNYIEAFPNLVALEMKEANYAKDAWDANLGTIEGISKQLARVYGLCQVVTHGIPDASLNKTIHDNAFTWGSQIDKLIKEILEKMKVRITGHQ</sequence>
<reference evidence="2" key="1">
    <citation type="submission" date="2022-11" db="UniProtKB">
        <authorList>
            <consortium name="WormBaseParasite"/>
        </authorList>
    </citation>
    <scope>IDENTIFICATION</scope>
</reference>